<evidence type="ECO:0000256" key="9">
    <source>
        <dbReference type="ARBA" id="ARBA00022837"/>
    </source>
</evidence>
<evidence type="ECO:0000256" key="12">
    <source>
        <dbReference type="ARBA" id="ARBA00047899"/>
    </source>
</evidence>
<dbReference type="FunFam" id="1.10.510.10:FF:000945">
    <property type="entry name" value="Uncharacterized protein"/>
    <property type="match status" value="1"/>
</dbReference>
<keyword evidence="3" id="KW-0723">Serine/threonine-protein kinase</keyword>
<organism evidence="17 18">
    <name type="scientific">Tetrahymena thermophila (strain SB210)</name>
    <dbReference type="NCBI Taxonomy" id="312017"/>
    <lineage>
        <taxon>Eukaryota</taxon>
        <taxon>Sar</taxon>
        <taxon>Alveolata</taxon>
        <taxon>Ciliophora</taxon>
        <taxon>Intramacronucleata</taxon>
        <taxon>Oligohymenophorea</taxon>
        <taxon>Hymenostomatida</taxon>
        <taxon>Tetrahymenina</taxon>
        <taxon>Tetrahymenidae</taxon>
        <taxon>Tetrahymena</taxon>
    </lineage>
</organism>
<evidence type="ECO:0000313" key="17">
    <source>
        <dbReference type="EMBL" id="EAS03694.2"/>
    </source>
</evidence>
<keyword evidence="4" id="KW-0808">Transferase</keyword>
<comment type="similarity">
    <text evidence="11">Belongs to the protein kinase superfamily. Ser/Thr protein kinase family. CDPK subfamily.</text>
</comment>
<evidence type="ECO:0000256" key="8">
    <source>
        <dbReference type="ARBA" id="ARBA00022777"/>
    </source>
</evidence>
<keyword evidence="9" id="KW-0106">Calcium</keyword>
<keyword evidence="6" id="KW-0677">Repeat</keyword>
<evidence type="ECO:0000256" key="2">
    <source>
        <dbReference type="ARBA" id="ARBA00012513"/>
    </source>
</evidence>
<protein>
    <recommendedName>
        <fullName evidence="2">non-specific serine/threonine protein kinase</fullName>
        <ecNumber evidence="2">2.7.11.1</ecNumber>
    </recommendedName>
</protein>
<keyword evidence="7 14" id="KW-0547">Nucleotide-binding</keyword>
<dbReference type="InterPro" id="IPR008271">
    <property type="entry name" value="Ser/Thr_kinase_AS"/>
</dbReference>
<dbReference type="Gene3D" id="3.30.200.20">
    <property type="entry name" value="Phosphorylase Kinase, domain 1"/>
    <property type="match status" value="1"/>
</dbReference>
<dbReference type="KEGG" id="tet:TTHERM_00474550"/>
<dbReference type="AlphaFoldDB" id="I7MHX2"/>
<feature type="domain" description="Protein kinase" evidence="16">
    <location>
        <begin position="135"/>
        <end position="403"/>
    </location>
</feature>
<keyword evidence="5" id="KW-0479">Metal-binding</keyword>
<keyword evidence="18" id="KW-1185">Reference proteome</keyword>
<evidence type="ECO:0000259" key="16">
    <source>
        <dbReference type="PROSITE" id="PS50011"/>
    </source>
</evidence>
<accession>I7MHX2</accession>
<feature type="compositionally biased region" description="Low complexity" evidence="15">
    <location>
        <begin position="575"/>
        <end position="586"/>
    </location>
</feature>
<dbReference type="Proteomes" id="UP000009168">
    <property type="component" value="Unassembled WGS sequence"/>
</dbReference>
<dbReference type="EMBL" id="GG662472">
    <property type="protein sequence ID" value="EAS03694.2"/>
    <property type="molecule type" value="Genomic_DNA"/>
</dbReference>
<comment type="catalytic activity">
    <reaction evidence="12">
        <text>L-threonyl-[protein] + ATP = O-phospho-L-threonyl-[protein] + ADP + H(+)</text>
        <dbReference type="Rhea" id="RHEA:46608"/>
        <dbReference type="Rhea" id="RHEA-COMP:11060"/>
        <dbReference type="Rhea" id="RHEA-COMP:11605"/>
        <dbReference type="ChEBI" id="CHEBI:15378"/>
        <dbReference type="ChEBI" id="CHEBI:30013"/>
        <dbReference type="ChEBI" id="CHEBI:30616"/>
        <dbReference type="ChEBI" id="CHEBI:61977"/>
        <dbReference type="ChEBI" id="CHEBI:456216"/>
        <dbReference type="EC" id="2.7.11.1"/>
    </reaction>
</comment>
<evidence type="ECO:0000313" key="18">
    <source>
        <dbReference type="Proteomes" id="UP000009168"/>
    </source>
</evidence>
<dbReference type="PROSITE" id="PS00108">
    <property type="entry name" value="PROTEIN_KINASE_ST"/>
    <property type="match status" value="1"/>
</dbReference>
<feature type="region of interest" description="Disordered" evidence="15">
    <location>
        <begin position="571"/>
        <end position="595"/>
    </location>
</feature>
<dbReference type="SMART" id="SM00220">
    <property type="entry name" value="S_TKc"/>
    <property type="match status" value="1"/>
</dbReference>
<dbReference type="PROSITE" id="PS00107">
    <property type="entry name" value="PROTEIN_KINASE_ATP"/>
    <property type="match status" value="1"/>
</dbReference>
<dbReference type="GeneID" id="7844284"/>
<dbReference type="InterPro" id="IPR011009">
    <property type="entry name" value="Kinase-like_dom_sf"/>
</dbReference>
<keyword evidence="10 14" id="KW-0067">ATP-binding</keyword>
<name>I7MHX2_TETTS</name>
<dbReference type="PANTHER" id="PTHR44167:SF18">
    <property type="entry name" value="PROTEIN KINASE DOMAIN-CONTAINING PROTEIN"/>
    <property type="match status" value="1"/>
</dbReference>
<evidence type="ECO:0000256" key="11">
    <source>
        <dbReference type="ARBA" id="ARBA00024334"/>
    </source>
</evidence>
<gene>
    <name evidence="17" type="ORF">TTHERM_00474550</name>
</gene>
<evidence type="ECO:0000256" key="6">
    <source>
        <dbReference type="ARBA" id="ARBA00022737"/>
    </source>
</evidence>
<evidence type="ECO:0000256" key="1">
    <source>
        <dbReference type="ARBA" id="ARBA00001946"/>
    </source>
</evidence>
<dbReference type="PROSITE" id="PS50011">
    <property type="entry name" value="PROTEIN_KINASE_DOM"/>
    <property type="match status" value="1"/>
</dbReference>
<dbReference type="GO" id="GO:0005634">
    <property type="term" value="C:nucleus"/>
    <property type="evidence" value="ECO:0007669"/>
    <property type="project" value="TreeGrafter"/>
</dbReference>
<dbReference type="InterPro" id="IPR000719">
    <property type="entry name" value="Prot_kinase_dom"/>
</dbReference>
<dbReference type="Pfam" id="PF00069">
    <property type="entry name" value="Pkinase"/>
    <property type="match status" value="1"/>
</dbReference>
<dbReference type="Gene3D" id="1.10.510.10">
    <property type="entry name" value="Transferase(Phosphotransferase) domain 1"/>
    <property type="match status" value="1"/>
</dbReference>
<dbReference type="InterPro" id="IPR017441">
    <property type="entry name" value="Protein_kinase_ATP_BS"/>
</dbReference>
<sequence length="752" mass="86810">MSKKNIKKEEASQQITTKNGVFDYSQCLFEVRLTKKGFLGQSTRYVYCTKNSIVVAKEPYQKKPDKIINLKPDWQVAWIYDAKKIKEPFEKKILGFKLITDTDVKIEYFGDVVVMTTLRDYFCKQLFQIKFLDEFEIQKKIGKGKYAKVYKVRRKDNNQLYAVKYLHKMKLATIEDAQAALFNELKILRMIDHPNCIKLIATYEDNNGYYILTELLDSEKSLQGELTKFQNPQFGYQVVRHILKQLIKGIEYVHSLGIMHRDLKPQNIMFANSDSSSLSNLKIIDFGLAQFINDPNYIYVHVGTPGYVAPEILANESEKHRYTEKCDLFSIGVVFHILLTGRSVFPGKKFSQVLQSNKECKIDLRGPKYDELNKDAIDLLGKLLEPNPLKRPSATDALLHKFFFPDAQKEANKVSSAANLDQTANSVSTNVTNKDKEMETPLKFGGKLAKGFHNLNKITSVKDIDNIPFNFDDIQQKIQNQISMYTICKQKDEAQKQSLYKLAQELVDLFIILEENQTDDLSFFASPLKIRGGLRNSMADGSLLQKFGSFDQDDESNPQKSNVILQEVKEEEEFPQANNNQNQQQDQKNENGGRAAMRPAKLKIESLNHNEEEEEQKDIVTDMTPIRVSKNELNIIIEKEDGTKKQLPKRLLKLLSFFPAFLFETELEGDLKKEGKQTVKILGKFLLQGNEYKKKLNEEQLQELFQSIIKQNFLDDWFTNLIQEMVNPVMDLVPDFLYIKQSLDKNLQTQKK</sequence>
<dbReference type="eggNOG" id="KOG0032">
    <property type="taxonomic scope" value="Eukaryota"/>
</dbReference>
<comment type="catalytic activity">
    <reaction evidence="13">
        <text>L-seryl-[protein] + ATP = O-phospho-L-seryl-[protein] + ADP + H(+)</text>
        <dbReference type="Rhea" id="RHEA:17989"/>
        <dbReference type="Rhea" id="RHEA-COMP:9863"/>
        <dbReference type="Rhea" id="RHEA-COMP:11604"/>
        <dbReference type="ChEBI" id="CHEBI:15378"/>
        <dbReference type="ChEBI" id="CHEBI:29999"/>
        <dbReference type="ChEBI" id="CHEBI:30616"/>
        <dbReference type="ChEBI" id="CHEBI:83421"/>
        <dbReference type="ChEBI" id="CHEBI:456216"/>
        <dbReference type="EC" id="2.7.11.1"/>
    </reaction>
</comment>
<dbReference type="GO" id="GO:0046872">
    <property type="term" value="F:metal ion binding"/>
    <property type="evidence" value="ECO:0007669"/>
    <property type="project" value="UniProtKB-KW"/>
</dbReference>
<keyword evidence="8 17" id="KW-0418">Kinase</keyword>
<dbReference type="GO" id="GO:0005524">
    <property type="term" value="F:ATP binding"/>
    <property type="evidence" value="ECO:0007669"/>
    <property type="project" value="UniProtKB-UniRule"/>
</dbReference>
<evidence type="ECO:0000256" key="15">
    <source>
        <dbReference type="SAM" id="MobiDB-lite"/>
    </source>
</evidence>
<dbReference type="SUPFAM" id="SSF56112">
    <property type="entry name" value="Protein kinase-like (PK-like)"/>
    <property type="match status" value="1"/>
</dbReference>
<dbReference type="FunFam" id="3.30.200.20:FF:000315">
    <property type="entry name" value="Calcium-dependent protein kinase 3"/>
    <property type="match status" value="1"/>
</dbReference>
<dbReference type="EC" id="2.7.11.1" evidence="2"/>
<dbReference type="RefSeq" id="XP_001023939.2">
    <property type="nucleotide sequence ID" value="XM_001023939.3"/>
</dbReference>
<comment type="cofactor">
    <cofactor evidence="1">
        <name>Mg(2+)</name>
        <dbReference type="ChEBI" id="CHEBI:18420"/>
    </cofactor>
</comment>
<dbReference type="InParanoid" id="I7MHX2"/>
<evidence type="ECO:0000256" key="4">
    <source>
        <dbReference type="ARBA" id="ARBA00022679"/>
    </source>
</evidence>
<evidence type="ECO:0000256" key="10">
    <source>
        <dbReference type="ARBA" id="ARBA00022840"/>
    </source>
</evidence>
<evidence type="ECO:0000256" key="5">
    <source>
        <dbReference type="ARBA" id="ARBA00022723"/>
    </source>
</evidence>
<proteinExistence type="inferred from homology"/>
<dbReference type="GO" id="GO:0044773">
    <property type="term" value="P:mitotic DNA damage checkpoint signaling"/>
    <property type="evidence" value="ECO:0007669"/>
    <property type="project" value="TreeGrafter"/>
</dbReference>
<dbReference type="PANTHER" id="PTHR44167">
    <property type="entry name" value="OVARIAN-SPECIFIC SERINE/THREONINE-PROTEIN KINASE LOK-RELATED"/>
    <property type="match status" value="1"/>
</dbReference>
<feature type="binding site" evidence="14">
    <location>
        <position position="164"/>
    </location>
    <ligand>
        <name>ATP</name>
        <dbReference type="ChEBI" id="CHEBI:30616"/>
    </ligand>
</feature>
<evidence type="ECO:0000256" key="3">
    <source>
        <dbReference type="ARBA" id="ARBA00022527"/>
    </source>
</evidence>
<dbReference type="OrthoDB" id="311799at2759"/>
<reference evidence="18" key="1">
    <citation type="journal article" date="2006" name="PLoS Biol.">
        <title>Macronuclear genome sequence of the ciliate Tetrahymena thermophila, a model eukaryote.</title>
        <authorList>
            <person name="Eisen J.A."/>
            <person name="Coyne R.S."/>
            <person name="Wu M."/>
            <person name="Wu D."/>
            <person name="Thiagarajan M."/>
            <person name="Wortman J.R."/>
            <person name="Badger J.H."/>
            <person name="Ren Q."/>
            <person name="Amedeo P."/>
            <person name="Jones K.M."/>
            <person name="Tallon L.J."/>
            <person name="Delcher A.L."/>
            <person name="Salzberg S.L."/>
            <person name="Silva J.C."/>
            <person name="Haas B.J."/>
            <person name="Majoros W.H."/>
            <person name="Farzad M."/>
            <person name="Carlton J.M."/>
            <person name="Smith R.K. Jr."/>
            <person name="Garg J."/>
            <person name="Pearlman R.E."/>
            <person name="Karrer K.M."/>
            <person name="Sun L."/>
            <person name="Manning G."/>
            <person name="Elde N.C."/>
            <person name="Turkewitz A.P."/>
            <person name="Asai D.J."/>
            <person name="Wilkes D.E."/>
            <person name="Wang Y."/>
            <person name="Cai H."/>
            <person name="Collins K."/>
            <person name="Stewart B.A."/>
            <person name="Lee S.R."/>
            <person name="Wilamowska K."/>
            <person name="Weinberg Z."/>
            <person name="Ruzzo W.L."/>
            <person name="Wloga D."/>
            <person name="Gaertig J."/>
            <person name="Frankel J."/>
            <person name="Tsao C.-C."/>
            <person name="Gorovsky M.A."/>
            <person name="Keeling P.J."/>
            <person name="Waller R.F."/>
            <person name="Patron N.J."/>
            <person name="Cherry J.M."/>
            <person name="Stover N.A."/>
            <person name="Krieger C.J."/>
            <person name="del Toro C."/>
            <person name="Ryder H.F."/>
            <person name="Williamson S.C."/>
            <person name="Barbeau R.A."/>
            <person name="Hamilton E.P."/>
            <person name="Orias E."/>
        </authorList>
    </citation>
    <scope>NUCLEOTIDE SEQUENCE [LARGE SCALE GENOMIC DNA]</scope>
    <source>
        <strain evidence="18">SB210</strain>
    </source>
</reference>
<dbReference type="GO" id="GO:0004674">
    <property type="term" value="F:protein serine/threonine kinase activity"/>
    <property type="evidence" value="ECO:0007669"/>
    <property type="project" value="UniProtKB-KW"/>
</dbReference>
<evidence type="ECO:0000256" key="7">
    <source>
        <dbReference type="ARBA" id="ARBA00022741"/>
    </source>
</evidence>
<evidence type="ECO:0000256" key="14">
    <source>
        <dbReference type="PROSITE-ProRule" id="PRU10141"/>
    </source>
</evidence>
<dbReference type="GO" id="GO:0005737">
    <property type="term" value="C:cytoplasm"/>
    <property type="evidence" value="ECO:0007669"/>
    <property type="project" value="TreeGrafter"/>
</dbReference>
<evidence type="ECO:0000256" key="13">
    <source>
        <dbReference type="ARBA" id="ARBA00048679"/>
    </source>
</evidence>